<name>A0A2T2ZXS9_9PEZI</name>
<gene>
    <name evidence="1" type="ORF">BD289DRAFT_104689</name>
</gene>
<keyword evidence="2" id="KW-1185">Reference proteome</keyword>
<reference evidence="1 2" key="1">
    <citation type="journal article" date="2018" name="Mycol. Prog.">
        <title>Coniella lustricola, a new species from submerged detritus.</title>
        <authorList>
            <person name="Raudabaugh D.B."/>
            <person name="Iturriaga T."/>
            <person name="Carver A."/>
            <person name="Mondo S."/>
            <person name="Pangilinan J."/>
            <person name="Lipzen A."/>
            <person name="He G."/>
            <person name="Amirebrahimi M."/>
            <person name="Grigoriev I.V."/>
            <person name="Miller A.N."/>
        </authorList>
    </citation>
    <scope>NUCLEOTIDE SEQUENCE [LARGE SCALE GENOMIC DNA]</scope>
    <source>
        <strain evidence="1 2">B22-T-1</strain>
    </source>
</reference>
<evidence type="ECO:0000313" key="1">
    <source>
        <dbReference type="EMBL" id="PSR79211.1"/>
    </source>
</evidence>
<dbReference type="EMBL" id="KZ678575">
    <property type="protein sequence ID" value="PSR79211.1"/>
    <property type="molecule type" value="Genomic_DNA"/>
</dbReference>
<evidence type="ECO:0000313" key="2">
    <source>
        <dbReference type="Proteomes" id="UP000241462"/>
    </source>
</evidence>
<sequence length="159" mass="17754">MGGTEAQRQQGSAGARRRRTRRFEATQICWPRCMAWTICAKTVLQWDREVSCASSGSLIRQPECLYHWEAGCATMGGFAAIFPHIPKCRTAIRFSAYKYQQPILSKSDNMIPNLSLFMDGGAARQIIHPGLAHPLLAALPRSRGSFLVGCIAPCWRQDR</sequence>
<accession>A0A2T2ZXS9</accession>
<proteinExistence type="predicted"/>
<dbReference type="InParanoid" id="A0A2T2ZXS9"/>
<dbReference type="Proteomes" id="UP000241462">
    <property type="component" value="Unassembled WGS sequence"/>
</dbReference>
<dbReference type="AlphaFoldDB" id="A0A2T2ZXS9"/>
<protein>
    <submittedName>
        <fullName evidence="1">Uncharacterized protein</fullName>
    </submittedName>
</protein>
<organism evidence="1 2">
    <name type="scientific">Coniella lustricola</name>
    <dbReference type="NCBI Taxonomy" id="2025994"/>
    <lineage>
        <taxon>Eukaryota</taxon>
        <taxon>Fungi</taxon>
        <taxon>Dikarya</taxon>
        <taxon>Ascomycota</taxon>
        <taxon>Pezizomycotina</taxon>
        <taxon>Sordariomycetes</taxon>
        <taxon>Sordariomycetidae</taxon>
        <taxon>Diaporthales</taxon>
        <taxon>Schizoparmaceae</taxon>
        <taxon>Coniella</taxon>
    </lineage>
</organism>